<dbReference type="AlphaFoldDB" id="A0A085M6Q5"/>
<dbReference type="Proteomes" id="UP000030764">
    <property type="component" value="Unassembled WGS sequence"/>
</dbReference>
<dbReference type="EMBL" id="KL363222">
    <property type="protein sequence ID" value="KFD52901.1"/>
    <property type="molecule type" value="Genomic_DNA"/>
</dbReference>
<evidence type="ECO:0000313" key="2">
    <source>
        <dbReference type="EMBL" id="KFD63716.1"/>
    </source>
</evidence>
<keyword evidence="3" id="KW-1185">Reference proteome</keyword>
<dbReference type="Proteomes" id="UP000030758">
    <property type="component" value="Unassembled WGS sequence"/>
</dbReference>
<name>A0A085M6Q5_9BILA</name>
<evidence type="ECO:0000313" key="3">
    <source>
        <dbReference type="Proteomes" id="UP000030764"/>
    </source>
</evidence>
<organism evidence="1 3">
    <name type="scientific">Trichuris suis</name>
    <name type="common">pig whipworm</name>
    <dbReference type="NCBI Taxonomy" id="68888"/>
    <lineage>
        <taxon>Eukaryota</taxon>
        <taxon>Metazoa</taxon>
        <taxon>Ecdysozoa</taxon>
        <taxon>Nematoda</taxon>
        <taxon>Enoplea</taxon>
        <taxon>Dorylaimia</taxon>
        <taxon>Trichinellida</taxon>
        <taxon>Trichuridae</taxon>
        <taxon>Trichuris</taxon>
    </lineage>
</organism>
<reference evidence="1 3" key="1">
    <citation type="journal article" date="2014" name="Nat. Genet.">
        <title>Genome and transcriptome of the porcine whipworm Trichuris suis.</title>
        <authorList>
            <person name="Jex A.R."/>
            <person name="Nejsum P."/>
            <person name="Schwarz E.M."/>
            <person name="Hu L."/>
            <person name="Young N.D."/>
            <person name="Hall R.S."/>
            <person name="Korhonen P.K."/>
            <person name="Liao S."/>
            <person name="Thamsborg S."/>
            <person name="Xia J."/>
            <person name="Xu P."/>
            <person name="Wang S."/>
            <person name="Scheerlinck J.P."/>
            <person name="Hofmann A."/>
            <person name="Sternberg P.W."/>
            <person name="Wang J."/>
            <person name="Gasser R.B."/>
        </authorList>
    </citation>
    <scope>NUCLEOTIDE SEQUENCE [LARGE SCALE GENOMIC DNA]</scope>
    <source>
        <strain evidence="2">DCEP-RM93F</strain>
        <strain evidence="1">DCEP-RM93M</strain>
    </source>
</reference>
<sequence length="100" mass="11484">MCWDKLWSEAVSEFQEFEGTAAQVKTIMKTAKEIGGEGLADILEEDVSELIKGNEEELTNEELDEVLISSAEEEDEEDEENQQEQARWTLEKLSEVFRLL</sequence>
<accession>A0A085M6Q5</accession>
<gene>
    <name evidence="1" type="ORF">M513_06211</name>
    <name evidence="2" type="ORF">M514_06211</name>
</gene>
<evidence type="ECO:0000313" key="1">
    <source>
        <dbReference type="EMBL" id="KFD52901.1"/>
    </source>
</evidence>
<protein>
    <submittedName>
        <fullName evidence="1">Uncharacterized protein</fullName>
    </submittedName>
</protein>
<proteinExistence type="predicted"/>
<dbReference type="EMBL" id="KL367567">
    <property type="protein sequence ID" value="KFD63716.1"/>
    <property type="molecule type" value="Genomic_DNA"/>
</dbReference>